<dbReference type="GO" id="GO:0050112">
    <property type="term" value="F:inositol 2-dehydrogenase (NAD+) activity"/>
    <property type="evidence" value="ECO:0007669"/>
    <property type="project" value="UniProtKB-EC"/>
</dbReference>
<dbReference type="PANTHER" id="PTHR42840:SF3">
    <property type="entry name" value="BINDING ROSSMANN FOLD OXIDOREDUCTASE, PUTATIVE (AFU_ORTHOLOGUE AFUA_2G10240)-RELATED"/>
    <property type="match status" value="1"/>
</dbReference>
<evidence type="ECO:0000259" key="4">
    <source>
        <dbReference type="Pfam" id="PF22725"/>
    </source>
</evidence>
<dbReference type="NCBIfam" id="TIGR04380">
    <property type="entry name" value="myo_inos_iolG"/>
    <property type="match status" value="1"/>
</dbReference>
<dbReference type="FunFam" id="3.30.360.10:FF:000023">
    <property type="entry name" value="Inositol 2-dehydrogenase"/>
    <property type="match status" value="1"/>
</dbReference>
<dbReference type="Gene3D" id="3.30.360.10">
    <property type="entry name" value="Dihydrodipicolinate Reductase, domain 2"/>
    <property type="match status" value="1"/>
</dbReference>
<dbReference type="EC" id="1.1.1.18" evidence="5"/>
<protein>
    <submittedName>
        <fullName evidence="5">Inositol 2-dehydrogenase</fullName>
        <ecNumber evidence="5">1.1.1.18</ecNumber>
    </submittedName>
</protein>
<sequence>MLEKIIVGVIGAGRIGKLHVENMLRMDNVEVKTVFDPFAENARSWADKNNIKNLVTDSSLVFNDPEINVVFICSPTDTHVNMINLAAEAGKHIFCEKPISFSDEETLKAYETVKKASVKLQVGFNRRFDPNYNKVRELVKDGSLGNLHILKITSRDPEPPNLDYVKSSGGIFMDMAIHDFDMARFVAGSEVKEVFATGAALVNPDIATVGDVDTALIQLKFENGALGIIDNSRQAVYGYDQRIEAFGSKGAAESTNETETRVKVSTAENVFSDQPLHFFLERYNKAYIQEVQLFFDAIQNNEETPCTFEDGIMAQRIAAAAKESLESGQVVAVKKI</sequence>
<dbReference type="Gene3D" id="3.40.50.720">
    <property type="entry name" value="NAD(P)-binding Rossmann-like Domain"/>
    <property type="match status" value="1"/>
</dbReference>
<dbReference type="AlphaFoldDB" id="A0A7X6D700"/>
<evidence type="ECO:0000313" key="5">
    <source>
        <dbReference type="EMBL" id="NKC66982.1"/>
    </source>
</evidence>
<dbReference type="InterPro" id="IPR000683">
    <property type="entry name" value="Gfo/Idh/MocA-like_OxRdtase_N"/>
</dbReference>
<evidence type="ECO:0000256" key="1">
    <source>
        <dbReference type="ARBA" id="ARBA00010928"/>
    </source>
</evidence>
<gene>
    <name evidence="5" type="primary">iolG</name>
    <name evidence="5" type="ORF">HED35_02660</name>
</gene>
<reference evidence="5 6" key="1">
    <citation type="submission" date="2020-03" db="EMBL/GenBank/DDBJ databases">
        <title>Bacterial samples isolated from urine from healthy bovine heifers (Gyr breed).</title>
        <authorList>
            <person name="Giannattasio-Ferraz S."/>
            <person name="Maskeri L."/>
            <person name="Penido A."/>
            <person name="Barbosa-Stancioli E.F."/>
            <person name="Putonti C."/>
        </authorList>
    </citation>
    <scope>NUCLEOTIDE SEQUENCE [LARGE SCALE GENOMIC DNA]</scope>
    <source>
        <strain evidence="5 6">UFMG-H7</strain>
    </source>
</reference>
<comment type="caution">
    <text evidence="5">The sequence shown here is derived from an EMBL/GenBank/DDBJ whole genome shotgun (WGS) entry which is preliminary data.</text>
</comment>
<proteinExistence type="inferred from homology"/>
<organism evidence="5 6">
    <name type="scientific">Vagococcus fluvialis</name>
    <dbReference type="NCBI Taxonomy" id="2738"/>
    <lineage>
        <taxon>Bacteria</taxon>
        <taxon>Bacillati</taxon>
        <taxon>Bacillota</taxon>
        <taxon>Bacilli</taxon>
        <taxon>Lactobacillales</taxon>
        <taxon>Enterococcaceae</taxon>
        <taxon>Vagococcus</taxon>
    </lineage>
</organism>
<dbReference type="Pfam" id="PF22725">
    <property type="entry name" value="GFO_IDH_MocA_C3"/>
    <property type="match status" value="1"/>
</dbReference>
<comment type="similarity">
    <text evidence="1">Belongs to the Gfo/Idh/MocA family.</text>
</comment>
<dbReference type="SUPFAM" id="SSF55347">
    <property type="entry name" value="Glyceraldehyde-3-phosphate dehydrogenase-like, C-terminal domain"/>
    <property type="match status" value="1"/>
</dbReference>
<dbReference type="EMBL" id="JAAVMB010000002">
    <property type="protein sequence ID" value="NKC66982.1"/>
    <property type="molecule type" value="Genomic_DNA"/>
</dbReference>
<dbReference type="GO" id="GO:0000166">
    <property type="term" value="F:nucleotide binding"/>
    <property type="evidence" value="ECO:0007669"/>
    <property type="project" value="InterPro"/>
</dbReference>
<dbReference type="Pfam" id="PF01408">
    <property type="entry name" value="GFO_IDH_MocA"/>
    <property type="match status" value="1"/>
</dbReference>
<dbReference type="PANTHER" id="PTHR42840">
    <property type="entry name" value="NAD(P)-BINDING ROSSMANN-FOLD SUPERFAMILY PROTEIN-RELATED"/>
    <property type="match status" value="1"/>
</dbReference>
<dbReference type="RefSeq" id="WP_167806264.1">
    <property type="nucleotide sequence ID" value="NZ_JAAVMB010000002.1"/>
</dbReference>
<accession>A0A7X6D700</accession>
<dbReference type="Proteomes" id="UP000521358">
    <property type="component" value="Unassembled WGS sequence"/>
</dbReference>
<name>A0A7X6D700_9ENTE</name>
<evidence type="ECO:0000256" key="2">
    <source>
        <dbReference type="ARBA" id="ARBA00023002"/>
    </source>
</evidence>
<dbReference type="InterPro" id="IPR030827">
    <property type="entry name" value="Myo_inos_IolG"/>
</dbReference>
<evidence type="ECO:0000313" key="6">
    <source>
        <dbReference type="Proteomes" id="UP000521358"/>
    </source>
</evidence>
<evidence type="ECO:0000259" key="3">
    <source>
        <dbReference type="Pfam" id="PF01408"/>
    </source>
</evidence>
<feature type="domain" description="GFO/IDH/MocA-like oxidoreductase" evidence="4">
    <location>
        <begin position="132"/>
        <end position="252"/>
    </location>
</feature>
<keyword evidence="2 5" id="KW-0560">Oxidoreductase</keyword>
<dbReference type="InterPro" id="IPR036291">
    <property type="entry name" value="NAD(P)-bd_dom_sf"/>
</dbReference>
<feature type="domain" description="Gfo/Idh/MocA-like oxidoreductase N-terminal" evidence="3">
    <location>
        <begin position="7"/>
        <end position="124"/>
    </location>
</feature>
<dbReference type="SUPFAM" id="SSF51735">
    <property type="entry name" value="NAD(P)-binding Rossmann-fold domains"/>
    <property type="match status" value="1"/>
</dbReference>
<dbReference type="InterPro" id="IPR055170">
    <property type="entry name" value="GFO_IDH_MocA-like_dom"/>
</dbReference>